<dbReference type="SMR" id="A0A6M4JMZ9"/>
<dbReference type="Gene3D" id="3.40.630.100">
    <property type="entry name" value="Poly-gamma-glutamate hydrolase, zinc-binding motif"/>
    <property type="match status" value="1"/>
</dbReference>
<proteinExistence type="predicted"/>
<dbReference type="GO" id="GO:0016787">
    <property type="term" value="F:hydrolase activity"/>
    <property type="evidence" value="ECO:0007669"/>
    <property type="project" value="UniProtKB-KW"/>
</dbReference>
<dbReference type="OrthoDB" id="7721587at2"/>
<dbReference type="InterPro" id="IPR008585">
    <property type="entry name" value="Gamma_PGA_hydro"/>
</dbReference>
<dbReference type="KEGG" id="bsu:BSU20460"/>
<dbReference type="AlphaFoldDB" id="A0A6M4JMZ9"/>
<sequence>MLKFKNRIVEKRVKGAEKASFGGPVLLYRTLRKVTKLYKYITDKKSFPILVTSLFALFNPNSVLAADKYSNFEELKENESPLSYNILTTDVDRRVLILAPHGGGIEGGTSELARELSKSYSAYLFEGLRIPGASELHITSTNFDEPQALDLLSKHDLTISIHGYASSKKHTLVGGTDREKAAKITSLLTDAGFSAELLSEDSRLAGTNEQNIANKNSTGMSIQLEISTEQRREMFNTFTLAGRNGTQNQVFYDYIAVLTKFINENVYCMAGVAP</sequence>
<dbReference type="RefSeq" id="WP_004399555.1">
    <property type="nucleotide sequence ID" value="NC_000964.3"/>
</dbReference>
<dbReference type="EMBL" id="CP052842">
    <property type="protein sequence ID" value="QJP88773.1"/>
    <property type="molecule type" value="Genomic_DNA"/>
</dbReference>
<reference evidence="1" key="1">
    <citation type="submission" date="2020-04" db="EMBL/GenBank/DDBJ databases">
        <title>Phage recombination drives evolution of spore-forming Bacilli.</title>
        <authorList>
            <person name="Dragos A."/>
            <person name="Kovacs A.T."/>
        </authorList>
    </citation>
    <scope>NUCLEOTIDE SEQUENCE</scope>
    <source>
        <strain evidence="1">168</strain>
    </source>
</reference>
<gene>
    <name evidence="1" type="primary">pghZ</name>
    <name evidence="1" type="ORF">HIR78_12410</name>
</gene>
<dbReference type="InterPro" id="IPR038128">
    <property type="entry name" value="Gamma_PGA_hydro_sf"/>
</dbReference>
<dbReference type="Pfam" id="PF05908">
    <property type="entry name" value="Gamma_PGA_hydro"/>
    <property type="match status" value="1"/>
</dbReference>
<dbReference type="DNASU" id="939582"/>
<name>A0A6M4JMZ9_BACSU</name>
<dbReference type="GeneID" id="939582"/>
<accession>A0A6M4JMZ9</accession>
<evidence type="ECO:0000313" key="1">
    <source>
        <dbReference type="EMBL" id="QJP88773.1"/>
    </source>
</evidence>
<dbReference type="RefSeq" id="NP_389928.1">
    <property type="nucleotide sequence ID" value="NC_000964.3"/>
</dbReference>
<keyword evidence="1" id="KW-0378">Hydrolase</keyword>
<protein>
    <submittedName>
        <fullName evidence="1">Gamma-polyglutamate hydrolase PghZ</fullName>
    </submittedName>
</protein>
<organism evidence="1">
    <name type="scientific">Bacillus subtilis (strain 168)</name>
    <dbReference type="NCBI Taxonomy" id="224308"/>
    <lineage>
        <taxon>Bacteria</taxon>
        <taxon>Bacillati</taxon>
        <taxon>Bacillota</taxon>
        <taxon>Bacilli</taxon>
        <taxon>Bacillales</taxon>
        <taxon>Bacillaceae</taxon>
        <taxon>Bacillus</taxon>
    </lineage>
</organism>